<evidence type="ECO:0000256" key="1">
    <source>
        <dbReference type="SAM" id="MobiDB-lite"/>
    </source>
</evidence>
<reference evidence="2" key="1">
    <citation type="submission" date="2015-06" db="EMBL/GenBank/DDBJ databases">
        <authorList>
            <person name="Joergensen T."/>
        </authorList>
    </citation>
    <scope>NUCLEOTIDE SEQUENCE</scope>
    <source>
        <strain evidence="2">RGFK0880</strain>
    </source>
</reference>
<sequence length="115" mass="12774">MGAEMGGKACLASAARRRGLAMTKPTKPRQHPITRDMPLPGHYGVLTMQLNVTRYHPAGTVRFTLVVREPVSGLEVRRVVQETETESDQLDKAILFEVDCAMTDMLWLQTGHKGL</sequence>
<protein>
    <submittedName>
        <fullName evidence="2">Uncharacterized protein</fullName>
    </submittedName>
</protein>
<feature type="region of interest" description="Disordered" evidence="1">
    <location>
        <begin position="17"/>
        <end position="38"/>
    </location>
</feature>
<dbReference type="EMBL" id="LN853482">
    <property type="protein sequence ID" value="CRY96030.1"/>
    <property type="molecule type" value="Genomic_DNA"/>
</dbReference>
<dbReference type="AlphaFoldDB" id="A0A0H5Q3Q2"/>
<organism evidence="2">
    <name type="scientific">uncultured prokaryote</name>
    <dbReference type="NCBI Taxonomy" id="198431"/>
    <lineage>
        <taxon>unclassified sequences</taxon>
        <taxon>environmental samples</taxon>
    </lineage>
</organism>
<evidence type="ECO:0000313" key="2">
    <source>
        <dbReference type="EMBL" id="CRY96030.1"/>
    </source>
</evidence>
<reference evidence="2" key="2">
    <citation type="submission" date="2015-07" db="EMBL/GenBank/DDBJ databases">
        <title>Plasmids, circular viruses and viroids from rat gut.</title>
        <authorList>
            <person name="Jorgensen T.J."/>
            <person name="Hansen M.A."/>
            <person name="Xu Z."/>
            <person name="Tabak M.A."/>
            <person name="Sorensen S.J."/>
            <person name="Hansen L.H."/>
        </authorList>
    </citation>
    <scope>NUCLEOTIDE SEQUENCE</scope>
    <source>
        <strain evidence="2">RGFK0880</strain>
    </source>
</reference>
<accession>A0A0H5Q3Q2</accession>
<name>A0A0H5Q3Q2_9ZZZZ</name>
<proteinExistence type="predicted"/>